<dbReference type="EMBL" id="MG983742">
    <property type="protein sequence ID" value="AVO23023.1"/>
    <property type="molecule type" value="Genomic_DNA"/>
</dbReference>
<sequence length="130" mass="14502">MAYTTPAEIKATVRNLSPNITESEIQVFCEKATVYLDARLGGVYGVPFSPVPPMINSLATELAGYYVSEWLYTSQKPNLDEKTSDKFNRIKETIELILNGDINIGVAPQKASGFATTNDRDPIFDYDTEW</sequence>
<keyword evidence="2" id="KW-1185">Reference proteome</keyword>
<organism evidence="1 2">
    <name type="scientific">Bacillus phage Anath</name>
    <dbReference type="NCBI Taxonomy" id="2108114"/>
    <lineage>
        <taxon>Viruses</taxon>
        <taxon>Duplodnaviria</taxon>
        <taxon>Heunggongvirae</taxon>
        <taxon>Uroviricota</taxon>
        <taxon>Caudoviricetes</taxon>
        <taxon>Ehrlichviridae</taxon>
        <taxon>Anathvirus</taxon>
        <taxon>Anathvirus anath</taxon>
    </lineage>
</organism>
<evidence type="ECO:0000313" key="2">
    <source>
        <dbReference type="Proteomes" id="UP000241367"/>
    </source>
</evidence>
<name>A0A2P1JUM7_9CAUD</name>
<dbReference type="Pfam" id="PF07030">
    <property type="entry name" value="Phage_Mu_Gp36"/>
    <property type="match status" value="1"/>
</dbReference>
<reference evidence="2" key="1">
    <citation type="submission" date="2018-02" db="EMBL/GenBank/DDBJ databases">
        <authorList>
            <person name="Cohen D.B."/>
            <person name="Kent A.D."/>
        </authorList>
    </citation>
    <scope>NUCLEOTIDE SEQUENCE [LARGE SCALE GENOMIC DNA]</scope>
</reference>
<dbReference type="Proteomes" id="UP000241367">
    <property type="component" value="Segment"/>
</dbReference>
<accession>A0A2P1JUM7</accession>
<evidence type="ECO:0000313" key="1">
    <source>
        <dbReference type="EMBL" id="AVO23023.1"/>
    </source>
</evidence>
<proteinExistence type="predicted"/>
<protein>
    <recommendedName>
        <fullName evidence="3">DUF1320 domain-containing protein</fullName>
    </recommendedName>
</protein>
<evidence type="ECO:0008006" key="3">
    <source>
        <dbReference type="Google" id="ProtNLM"/>
    </source>
</evidence>
<dbReference type="InterPro" id="IPR009752">
    <property type="entry name" value="Phage_Mu_GpJ"/>
</dbReference>